<gene>
    <name evidence="1" type="ORF">ACFOSS_04950</name>
</gene>
<reference evidence="2" key="1">
    <citation type="journal article" date="2019" name="Int. J. Syst. Evol. Microbiol.">
        <title>The Global Catalogue of Microorganisms (GCM) 10K type strain sequencing project: providing services to taxonomists for standard genome sequencing and annotation.</title>
        <authorList>
            <consortium name="The Broad Institute Genomics Platform"/>
            <consortium name="The Broad Institute Genome Sequencing Center for Infectious Disease"/>
            <person name="Wu L."/>
            <person name="Ma J."/>
        </authorList>
    </citation>
    <scope>NUCLEOTIDE SEQUENCE [LARGE SCALE GENOMIC DNA]</scope>
    <source>
        <strain evidence="2">CCUG 54939</strain>
    </source>
</reference>
<evidence type="ECO:0000313" key="2">
    <source>
        <dbReference type="Proteomes" id="UP001595692"/>
    </source>
</evidence>
<evidence type="ECO:0008006" key="3">
    <source>
        <dbReference type="Google" id="ProtNLM"/>
    </source>
</evidence>
<accession>A0ABV8CL25</accession>
<comment type="caution">
    <text evidence="1">The sequence shown here is derived from an EMBL/GenBank/DDBJ whole genome shotgun (WGS) entry which is preliminary data.</text>
</comment>
<protein>
    <recommendedName>
        <fullName evidence="3">Type II restriction endonuclease</fullName>
    </recommendedName>
</protein>
<sequence>MANNPMRFRASCIKTLSAVEARPERSNQHEFNGVRELKGLLGLDGFHCNATFSIRGAGMSCLAEVTWYDAREAHPTRSEHRLYFYSNPVMEQAEEGDNIVIGFDTTNHLHIVLIKRGSPTFRTVTEGWHVE</sequence>
<name>A0ABV8CL25_9GAMM</name>
<dbReference type="EMBL" id="JBHSAF010000003">
    <property type="protein sequence ID" value="MFC3912813.1"/>
    <property type="molecule type" value="Genomic_DNA"/>
</dbReference>
<proteinExistence type="predicted"/>
<organism evidence="1 2">
    <name type="scientific">Pseudaeromonas sharmana</name>
    <dbReference type="NCBI Taxonomy" id="328412"/>
    <lineage>
        <taxon>Bacteria</taxon>
        <taxon>Pseudomonadati</taxon>
        <taxon>Pseudomonadota</taxon>
        <taxon>Gammaproteobacteria</taxon>
        <taxon>Aeromonadales</taxon>
        <taxon>Aeromonadaceae</taxon>
        <taxon>Pseudaeromonas</taxon>
    </lineage>
</organism>
<evidence type="ECO:0000313" key="1">
    <source>
        <dbReference type="EMBL" id="MFC3912813.1"/>
    </source>
</evidence>
<dbReference type="RefSeq" id="WP_377151008.1">
    <property type="nucleotide sequence ID" value="NZ_JBHSAF010000003.1"/>
</dbReference>
<keyword evidence="2" id="KW-1185">Reference proteome</keyword>
<dbReference type="Proteomes" id="UP001595692">
    <property type="component" value="Unassembled WGS sequence"/>
</dbReference>